<feature type="transmembrane region" description="Helical" evidence="5">
    <location>
        <begin position="7"/>
        <end position="29"/>
    </location>
</feature>
<feature type="transmembrane region" description="Helical" evidence="5">
    <location>
        <begin position="183"/>
        <end position="202"/>
    </location>
</feature>
<dbReference type="GO" id="GO:0016020">
    <property type="term" value="C:membrane"/>
    <property type="evidence" value="ECO:0007669"/>
    <property type="project" value="UniProtKB-SubCell"/>
</dbReference>
<keyword evidence="2 5" id="KW-0812">Transmembrane</keyword>
<evidence type="ECO:0000313" key="9">
    <source>
        <dbReference type="Proteomes" id="UP000191946"/>
    </source>
</evidence>
<name>A0A249W0C4_VIBPH</name>
<dbReference type="Proteomes" id="UP000191946">
    <property type="component" value="Unassembled WGS sequence"/>
</dbReference>
<dbReference type="RefSeq" id="WP_005499498.1">
    <property type="nucleotide sequence ID" value="NZ_CP023247.2"/>
</dbReference>
<evidence type="ECO:0000256" key="1">
    <source>
        <dbReference type="ARBA" id="ARBA00004141"/>
    </source>
</evidence>
<feature type="domain" description="EamA" evidence="6">
    <location>
        <begin position="7"/>
        <end position="139"/>
    </location>
</feature>
<feature type="transmembrane region" description="Helical" evidence="5">
    <location>
        <begin position="273"/>
        <end position="290"/>
    </location>
</feature>
<reference evidence="8 9" key="1">
    <citation type="submission" date="2015-08" db="EMBL/GenBank/DDBJ databases">
        <title>Draft Genome Sequences of Vibrio parahaemolyticus Strains.</title>
        <authorList>
            <person name="Gonzalez-Escalona N."/>
            <person name="DePaola A."/>
        </authorList>
    </citation>
    <scope>NUCLEOTIDE SEQUENCE [LARGE SCALE GENOMIC DNA]</scope>
    <source>
        <strain evidence="8 9">CFSAN001621</strain>
    </source>
</reference>
<dbReference type="InterPro" id="IPR050638">
    <property type="entry name" value="AA-Vitamin_Transporters"/>
</dbReference>
<dbReference type="Pfam" id="PF00892">
    <property type="entry name" value="EamA"/>
    <property type="match status" value="2"/>
</dbReference>
<feature type="transmembrane region" description="Helical" evidence="5">
    <location>
        <begin position="125"/>
        <end position="144"/>
    </location>
</feature>
<dbReference type="InterPro" id="IPR000620">
    <property type="entry name" value="EamA_dom"/>
</dbReference>
<evidence type="ECO:0000313" key="7">
    <source>
        <dbReference type="EMBL" id="ASZ50213.1"/>
    </source>
</evidence>
<reference evidence="7" key="2">
    <citation type="submission" date="2017-09" db="EMBL/GenBank/DDBJ databases">
        <authorList>
            <person name="Ehlers B."/>
            <person name="Leendertz F.H."/>
        </authorList>
    </citation>
    <scope>NUCLEOTIDE SEQUENCE</scope>
    <source>
        <strain evidence="7">MAVP-26</strain>
    </source>
</reference>
<dbReference type="AlphaFoldDB" id="A0A249W0C4"/>
<keyword evidence="4 5" id="KW-0472">Membrane</keyword>
<keyword evidence="9" id="KW-1185">Reference proteome</keyword>
<evidence type="ECO:0000256" key="5">
    <source>
        <dbReference type="SAM" id="Phobius"/>
    </source>
</evidence>
<dbReference type="PANTHER" id="PTHR32322">
    <property type="entry name" value="INNER MEMBRANE TRANSPORTER"/>
    <property type="match status" value="1"/>
</dbReference>
<accession>A0A249W0C4</accession>
<feature type="transmembrane region" description="Helical" evidence="5">
    <location>
        <begin position="150"/>
        <end position="171"/>
    </location>
</feature>
<dbReference type="SUPFAM" id="SSF103481">
    <property type="entry name" value="Multidrug resistance efflux transporter EmrE"/>
    <property type="match status" value="1"/>
</dbReference>
<dbReference type="EMBL" id="CP023247">
    <property type="protein sequence ID" value="ASZ50213.1"/>
    <property type="molecule type" value="Genomic_DNA"/>
</dbReference>
<dbReference type="InterPro" id="IPR037185">
    <property type="entry name" value="EmrE-like"/>
</dbReference>
<sequence>MSKNKLTILLFFSVCMIWGTTWFAMEVAVSTIPPLFATGMRFLIACPILIFLARVLNQPLLFPRGKEHWVIIVSIFYFAIPFTLMITGEIFISSGLASIIFANMPIAVMMTSTIFLGLRLAAHQIFGVFTAVVSLCVILSNELAIGGDAIFLGSAALSIAVLIHAFMYVLVQKYCAEIQVITYNVVPSFIAAILLIIGSLLFEKPNTLAFSPQSIIAVAYLGMFASVGGIVAYFKLGNVSSPFVASLCFLIFPLIALSINAYISGDVISDQSLFMQIPLLIGVLFAKLDLRSRILDHDSNR</sequence>
<proteinExistence type="predicted"/>
<organism evidence="7">
    <name type="scientific">Vibrio parahaemolyticus</name>
    <dbReference type="NCBI Taxonomy" id="670"/>
    <lineage>
        <taxon>Bacteria</taxon>
        <taxon>Pseudomonadati</taxon>
        <taxon>Pseudomonadota</taxon>
        <taxon>Gammaproteobacteria</taxon>
        <taxon>Vibrionales</taxon>
        <taxon>Vibrionaceae</taxon>
        <taxon>Vibrio</taxon>
    </lineage>
</organism>
<comment type="subcellular location">
    <subcellularLocation>
        <location evidence="1">Membrane</location>
        <topology evidence="1">Multi-pass membrane protein</topology>
    </subcellularLocation>
</comment>
<evidence type="ECO:0000256" key="2">
    <source>
        <dbReference type="ARBA" id="ARBA00022692"/>
    </source>
</evidence>
<dbReference type="EMBL" id="LHQV01000003">
    <property type="protein sequence ID" value="OQK04087.1"/>
    <property type="molecule type" value="Genomic_DNA"/>
</dbReference>
<protein>
    <submittedName>
        <fullName evidence="7">EamA/RhaT family transporter</fullName>
    </submittedName>
    <submittedName>
        <fullName evidence="8">Multidrug DMT transporter permease</fullName>
    </submittedName>
</protein>
<feature type="domain" description="EamA" evidence="6">
    <location>
        <begin position="154"/>
        <end position="285"/>
    </location>
</feature>
<feature type="transmembrane region" description="Helical" evidence="5">
    <location>
        <begin position="214"/>
        <end position="236"/>
    </location>
</feature>
<feature type="transmembrane region" description="Helical" evidence="5">
    <location>
        <begin position="69"/>
        <end position="92"/>
    </location>
</feature>
<feature type="transmembrane region" description="Helical" evidence="5">
    <location>
        <begin position="35"/>
        <end position="57"/>
    </location>
</feature>
<evidence type="ECO:0000313" key="8">
    <source>
        <dbReference type="EMBL" id="OQK04087.1"/>
    </source>
</evidence>
<dbReference type="PANTHER" id="PTHR32322:SF14">
    <property type="entry name" value="PROTEIN PAGO"/>
    <property type="match status" value="1"/>
</dbReference>
<evidence type="ECO:0000259" key="6">
    <source>
        <dbReference type="Pfam" id="PF00892"/>
    </source>
</evidence>
<keyword evidence="3 5" id="KW-1133">Transmembrane helix</keyword>
<evidence type="ECO:0000256" key="3">
    <source>
        <dbReference type="ARBA" id="ARBA00022989"/>
    </source>
</evidence>
<evidence type="ECO:0000256" key="4">
    <source>
        <dbReference type="ARBA" id="ARBA00023136"/>
    </source>
</evidence>
<gene>
    <name evidence="8" type="ORF">AKG60_02575</name>
    <name evidence="7" type="ORF">YA91_06360</name>
</gene>
<feature type="transmembrane region" description="Helical" evidence="5">
    <location>
        <begin position="98"/>
        <end position="118"/>
    </location>
</feature>
<feature type="transmembrane region" description="Helical" evidence="5">
    <location>
        <begin position="243"/>
        <end position="261"/>
    </location>
</feature>